<gene>
    <name evidence="1" type="ORF">BCCH1_24400</name>
</gene>
<organism evidence="1">
    <name type="scientific">Burkholderia contaminans</name>
    <dbReference type="NCBI Taxonomy" id="488447"/>
    <lineage>
        <taxon>Bacteria</taxon>
        <taxon>Pseudomonadati</taxon>
        <taxon>Pseudomonadota</taxon>
        <taxon>Betaproteobacteria</taxon>
        <taxon>Burkholderiales</taxon>
        <taxon>Burkholderiaceae</taxon>
        <taxon>Burkholderia</taxon>
        <taxon>Burkholderia cepacia complex</taxon>
    </lineage>
</organism>
<proteinExistence type="predicted"/>
<evidence type="ECO:0000313" key="1">
    <source>
        <dbReference type="EMBL" id="BBA40015.1"/>
    </source>
</evidence>
<dbReference type="EMBL" id="AP018357">
    <property type="protein sequence ID" value="BBA40015.1"/>
    <property type="molecule type" value="Genomic_DNA"/>
</dbReference>
<accession>A0A250L605</accession>
<protein>
    <submittedName>
        <fullName evidence="1">Uncharacterized protein</fullName>
    </submittedName>
</protein>
<name>A0A250L605_9BURK</name>
<reference evidence="1" key="1">
    <citation type="journal article" date="2016" name="Biosci. Biotechnol. Biochem.">
        <title>Bioconversion of AHX to AOH by resting cells of Burkholderia contaminans CH-1.</title>
        <authorList>
            <person name="Choi J.H."/>
            <person name="Kikuchi A."/>
            <person name="Pumkaeo P."/>
            <person name="Hirai H."/>
            <person name="Tokuyama S."/>
            <person name="Kawagishi H."/>
        </authorList>
    </citation>
    <scope>NUCLEOTIDE SEQUENCE</scope>
    <source>
        <strain evidence="1">CH-1</strain>
    </source>
</reference>
<sequence length="122" mass="13482">MWRDSAGWESRKSVAALLILPSSATRKKYSIRRESTGASVHSGWVYCTSRASITPLFGIWITAIKHPHYRDNDALGSIEVIAYEVVDRNGPRAAPYREHFMSRCPGGKAATTGGFVRQEGAK</sequence>
<reference evidence="1" key="2">
    <citation type="journal article" date="2017" name="Genome Announc.">
        <title>High-Quality Draft Genome Sequence of Burkholderia contaminans CH-1, a Gram-Negative Bacterium That Metabolizes 2-Azahypoxanthine, a Plant Growth-Regulating Compound.</title>
        <authorList>
            <person name="Choi J.-H."/>
            <person name="Sugiura H."/>
            <person name="Moriuchi R."/>
            <person name="Kawagishi H."/>
            <person name="Dohra H."/>
        </authorList>
    </citation>
    <scope>NUCLEOTIDE SEQUENCE</scope>
    <source>
        <strain evidence="1">CH-1</strain>
    </source>
</reference>
<dbReference type="AlphaFoldDB" id="A0A250L605"/>